<keyword evidence="10" id="KW-0614">Plasmid</keyword>
<dbReference type="InterPro" id="IPR032284">
    <property type="entry name" value="RecQ_Zn-bd"/>
</dbReference>
<dbReference type="PROSITE" id="PS00690">
    <property type="entry name" value="DEAH_ATP_HELICASE"/>
    <property type="match status" value="1"/>
</dbReference>
<dbReference type="RefSeq" id="WP_322445240.1">
    <property type="nucleotide sequence ID" value="NZ_JAXOFX010000002.1"/>
</dbReference>
<dbReference type="PROSITE" id="PS51192">
    <property type="entry name" value="HELICASE_ATP_BIND_1"/>
    <property type="match status" value="1"/>
</dbReference>
<dbReference type="SUPFAM" id="SSF52540">
    <property type="entry name" value="P-loop containing nucleoside triphosphate hydrolases"/>
    <property type="match status" value="1"/>
</dbReference>
<dbReference type="CDD" id="cd17920">
    <property type="entry name" value="DEXHc_RecQ"/>
    <property type="match status" value="1"/>
</dbReference>
<dbReference type="InterPro" id="IPR011545">
    <property type="entry name" value="DEAD/DEAH_box_helicase_dom"/>
</dbReference>
<keyword evidence="2" id="KW-0378">Hydrolase</keyword>
<name>A0ABU5IVI6_9BACI</name>
<accession>A0ABU5IVI6</accession>
<evidence type="ECO:0000259" key="9">
    <source>
        <dbReference type="PROSITE" id="PS51194"/>
    </source>
</evidence>
<dbReference type="SMART" id="SM00490">
    <property type="entry name" value="HELICc"/>
    <property type="match status" value="1"/>
</dbReference>
<dbReference type="PANTHER" id="PTHR13710:SF84">
    <property type="entry name" value="ATP-DEPENDENT DNA HELICASE RECS-RELATED"/>
    <property type="match status" value="1"/>
</dbReference>
<evidence type="ECO:0000313" key="11">
    <source>
        <dbReference type="Proteomes" id="UP001290455"/>
    </source>
</evidence>
<dbReference type="NCBIfam" id="TIGR00614">
    <property type="entry name" value="recQ_fam"/>
    <property type="match status" value="1"/>
</dbReference>
<keyword evidence="11" id="KW-1185">Reference proteome</keyword>
<keyword evidence="3 10" id="KW-0347">Helicase</keyword>
<organism evidence="10 11">
    <name type="scientific">Robertmurraya mangrovi</name>
    <dbReference type="NCBI Taxonomy" id="3098077"/>
    <lineage>
        <taxon>Bacteria</taxon>
        <taxon>Bacillati</taxon>
        <taxon>Bacillota</taxon>
        <taxon>Bacilli</taxon>
        <taxon>Bacillales</taxon>
        <taxon>Bacillaceae</taxon>
        <taxon>Robertmurraya</taxon>
    </lineage>
</organism>
<evidence type="ECO:0000256" key="6">
    <source>
        <dbReference type="ARBA" id="ARBA00044535"/>
    </source>
</evidence>
<dbReference type="InterPro" id="IPR027417">
    <property type="entry name" value="P-loop_NTPase"/>
</dbReference>
<dbReference type="Pfam" id="PF00271">
    <property type="entry name" value="Helicase_C"/>
    <property type="match status" value="1"/>
</dbReference>
<gene>
    <name evidence="10" type="ORF">SM124_05365</name>
</gene>
<dbReference type="PROSITE" id="PS51194">
    <property type="entry name" value="HELICASE_CTER"/>
    <property type="match status" value="1"/>
</dbReference>
<evidence type="ECO:0000256" key="3">
    <source>
        <dbReference type="ARBA" id="ARBA00022806"/>
    </source>
</evidence>
<dbReference type="GO" id="GO:0004386">
    <property type="term" value="F:helicase activity"/>
    <property type="evidence" value="ECO:0007669"/>
    <property type="project" value="UniProtKB-KW"/>
</dbReference>
<dbReference type="SMART" id="SM00487">
    <property type="entry name" value="DEXDc"/>
    <property type="match status" value="1"/>
</dbReference>
<dbReference type="Pfam" id="PF00270">
    <property type="entry name" value="DEAD"/>
    <property type="match status" value="1"/>
</dbReference>
<dbReference type="InterPro" id="IPR004589">
    <property type="entry name" value="DNA_helicase_ATP-dep_RecQ"/>
</dbReference>
<feature type="domain" description="Helicase C-terminal" evidence="9">
    <location>
        <begin position="218"/>
        <end position="362"/>
    </location>
</feature>
<proteinExistence type="predicted"/>
<evidence type="ECO:0000259" key="8">
    <source>
        <dbReference type="PROSITE" id="PS51192"/>
    </source>
</evidence>
<dbReference type="Proteomes" id="UP001290455">
    <property type="component" value="Unassembled WGS sequence"/>
</dbReference>
<protein>
    <recommendedName>
        <fullName evidence="6">ATP-dependent DNA helicase RecQ</fullName>
    </recommendedName>
    <alternativeName>
        <fullName evidence="7">DNA 3'-5' helicase RecQ</fullName>
    </alternativeName>
</protein>
<dbReference type="Gene3D" id="3.40.50.300">
    <property type="entry name" value="P-loop containing nucleotide triphosphate hydrolases"/>
    <property type="match status" value="2"/>
</dbReference>
<dbReference type="InterPro" id="IPR002464">
    <property type="entry name" value="DNA/RNA_helicase_DEAH_CS"/>
</dbReference>
<keyword evidence="4" id="KW-0067">ATP-binding</keyword>
<evidence type="ECO:0000256" key="5">
    <source>
        <dbReference type="ARBA" id="ARBA00023125"/>
    </source>
</evidence>
<dbReference type="InterPro" id="IPR001650">
    <property type="entry name" value="Helicase_C-like"/>
</dbReference>
<keyword evidence="1" id="KW-0547">Nucleotide-binding</keyword>
<feature type="domain" description="Helicase ATP-binding" evidence="8">
    <location>
        <begin position="24"/>
        <end position="191"/>
    </location>
</feature>
<dbReference type="EMBL" id="JAXOFX010000002">
    <property type="protein sequence ID" value="MDZ5471168.1"/>
    <property type="molecule type" value="Genomic_DNA"/>
</dbReference>
<evidence type="ECO:0000256" key="4">
    <source>
        <dbReference type="ARBA" id="ARBA00022840"/>
    </source>
</evidence>
<evidence type="ECO:0000256" key="7">
    <source>
        <dbReference type="ARBA" id="ARBA00044550"/>
    </source>
</evidence>
<comment type="caution">
    <text evidence="10">The sequence shown here is derived from an EMBL/GenBank/DDBJ whole genome shotgun (WGS) entry which is preliminary data.</text>
</comment>
<sequence>MELESLLKKHFNYHSFKHGQKEVITSILSGSHTMAMLPTGTGKSLCYQLPAYLLEGQVLIVSPLLSLMQDQVEQLIIRGEKRVVALNSFLDKNERTQIFSRLDQYKFIFISPEMLSIDFVVHKLKQLNIALFVVDEAHCISQWGYDFRPDYMKLGTVREKLGNPLTLALTATATKEVVSDIIQSLNLEMWNEFIYSVDRPNISIRVESLESVVDKQKKLIELVSTLQGPGIIYFSSRRLAEEMVELLRGSGVQKVMAYHGGLDQESRILIQQQFLNGQLDFICATSAFGMGINKENVRFVIHYHMPLQLESYLQEIGRAGRDGKESIAILLYIAGDEQLPYQLAESELPNVKQIELCFKWILNCPDNLSNIADFEAELRILARLTDIQWRMIRDYLQSLNANELNLTKYMNEFKLFVEQRLNIKRDKINEITRWTNSIQCRREKILNYFDEQKKMDIRNCCDICGMDMQSFYKKENEAHSIDFQFHWKDYLQAMLTK</sequence>
<evidence type="ECO:0000256" key="2">
    <source>
        <dbReference type="ARBA" id="ARBA00022801"/>
    </source>
</evidence>
<dbReference type="InterPro" id="IPR014001">
    <property type="entry name" value="Helicase_ATP-bd"/>
</dbReference>
<keyword evidence="5" id="KW-0238">DNA-binding</keyword>
<dbReference type="Pfam" id="PF16124">
    <property type="entry name" value="RecQ_Zn_bind"/>
    <property type="match status" value="1"/>
</dbReference>
<evidence type="ECO:0000256" key="1">
    <source>
        <dbReference type="ARBA" id="ARBA00022741"/>
    </source>
</evidence>
<evidence type="ECO:0000313" key="10">
    <source>
        <dbReference type="EMBL" id="MDZ5471168.1"/>
    </source>
</evidence>
<reference evidence="10 11" key="1">
    <citation type="submission" date="2023-11" db="EMBL/GenBank/DDBJ databases">
        <title>Bacillus jintuensis, isolated from a mudflat on the Beibu Gulf coast.</title>
        <authorList>
            <person name="Li M."/>
        </authorList>
    </citation>
    <scope>NUCLEOTIDE SEQUENCE [LARGE SCALE GENOMIC DNA]</scope>
    <source>
        <strain evidence="10 11">31A1R</strain>
        <plasmid evidence="10">unnamed</plasmid>
    </source>
</reference>
<dbReference type="PANTHER" id="PTHR13710">
    <property type="entry name" value="DNA HELICASE RECQ FAMILY MEMBER"/>
    <property type="match status" value="1"/>
</dbReference>
<geneLocation type="plasmid" evidence="10">
    <name>unnamed</name>
</geneLocation>